<dbReference type="SUPFAM" id="SSF52279">
    <property type="entry name" value="Beta-D-glucan exohydrolase, C-terminal domain"/>
    <property type="match status" value="1"/>
</dbReference>
<keyword evidence="4" id="KW-0732">Signal</keyword>
<dbReference type="SUPFAM" id="SSF51445">
    <property type="entry name" value="(Trans)glycosidases"/>
    <property type="match status" value="1"/>
</dbReference>
<organism evidence="10 11">
    <name type="scientific">Mariniflexile fucanivorans</name>
    <dbReference type="NCBI Taxonomy" id="264023"/>
    <lineage>
        <taxon>Bacteria</taxon>
        <taxon>Pseudomonadati</taxon>
        <taxon>Bacteroidota</taxon>
        <taxon>Flavobacteriia</taxon>
        <taxon>Flavobacteriales</taxon>
        <taxon>Flavobacteriaceae</taxon>
        <taxon>Mariniflexile</taxon>
    </lineage>
</organism>
<keyword evidence="8" id="KW-0812">Transmembrane</keyword>
<dbReference type="InterPro" id="IPR051915">
    <property type="entry name" value="Cellulose_Degrad_GH3"/>
</dbReference>
<keyword evidence="8" id="KW-1133">Transmembrane helix</keyword>
<feature type="transmembrane region" description="Helical" evidence="8">
    <location>
        <begin position="20"/>
        <end position="39"/>
    </location>
</feature>
<dbReference type="EMBL" id="SLUP01000003">
    <property type="protein sequence ID" value="TCL66802.1"/>
    <property type="molecule type" value="Genomic_DNA"/>
</dbReference>
<dbReference type="PANTHER" id="PTHR30620">
    <property type="entry name" value="PERIPLASMIC BETA-GLUCOSIDASE-RELATED"/>
    <property type="match status" value="1"/>
</dbReference>
<accession>A0A4R1RLY4</accession>
<dbReference type="InterPro" id="IPR013783">
    <property type="entry name" value="Ig-like_fold"/>
</dbReference>
<dbReference type="GO" id="GO:0008422">
    <property type="term" value="F:beta-glucosidase activity"/>
    <property type="evidence" value="ECO:0007669"/>
    <property type="project" value="UniProtKB-EC"/>
</dbReference>
<dbReference type="InterPro" id="IPR036962">
    <property type="entry name" value="Glyco_hydro_3_N_sf"/>
</dbReference>
<dbReference type="InterPro" id="IPR019800">
    <property type="entry name" value="Glyco_hydro_3_AS"/>
</dbReference>
<dbReference type="InterPro" id="IPR036881">
    <property type="entry name" value="Glyco_hydro_3_C_sf"/>
</dbReference>
<sequence length="788" mass="87496">MDIPNNRRKNRYQNMKKQTLSIIPILLIAVFLYSFKKFIIDEKHANPINELDARIERKVDSVLALMDVNEKVGQLVQYSGKWNATGPSSSKGDQYKLDKLKKGEVGSMLNITSVATIRETQKIVMDHSRLKIPLVFAYDVIHGYKTIFPIPLGESASWDLDLIKKTASIAAKETAASGINWTFAPMIDVSRDARWGRIMEGAGEDPYLNSVIGVARIQGFQGDDLAQLNTIAACAKHFAGYGFAEAGRDYNTVNIGEYELHNTILPPFKAAAKAGVATFMNSFNEIDGIPSTGNKMLQRDVLKGDWGWNGLVVSDWGSIGEMEAHGYAIDKKHASEIALNAGSDMDMESYAYEAHLETLLTENKITMAQLDDAVKRVLRLKFELGLFDDPYKYCDEEREKNDVYTKEHLAIARDGAKKSIVLLKNETELLPLSKNIKSIAVIGPLADNKDAPLGNWRAKGTYNSAVSLLEGVKSTVGKNTKIYYEKGADLTIPTVKPGDNQFSHPLKFNDRDTSGISAAVEAAKKAEVVLLAIGEDAYQTGEGRSQTNIGFLGVQQQLLEAIYKVNKNIVIVLMNGRPMDISWASNHVPSILECWFLGSESGNAMADVLFGDYNPSGKLPVSFPHNVGQEPLYYNQKNTGRPYNLKHVTYSGYIDTPKTALYPFGFGLSYTTFEYKNLKLDKNDMPKNGNIKVSVEVSNIGTRDGEEVIQLYIRDLVGSLTRPVKELKGFKKTMIKAGETKTIHFIINAEMLQFYTVNKKWEVEPGDFNLWVGGDSNATLKASFMVTE</sequence>
<reference evidence="10 11" key="1">
    <citation type="submission" date="2019-03" db="EMBL/GenBank/DDBJ databases">
        <title>Genomic Encyclopedia of Type Strains, Phase IV (KMG-IV): sequencing the most valuable type-strain genomes for metagenomic binning, comparative biology and taxonomic classification.</title>
        <authorList>
            <person name="Goeker M."/>
        </authorList>
    </citation>
    <scope>NUCLEOTIDE SEQUENCE [LARGE SCALE GENOMIC DNA]</scope>
    <source>
        <strain evidence="10 11">DSM 18792</strain>
    </source>
</reference>
<evidence type="ECO:0000256" key="2">
    <source>
        <dbReference type="ARBA" id="ARBA00005336"/>
    </source>
</evidence>
<comment type="caution">
    <text evidence="10">The sequence shown here is derived from an EMBL/GenBank/DDBJ whole genome shotgun (WGS) entry which is preliminary data.</text>
</comment>
<dbReference type="SMART" id="SM01217">
    <property type="entry name" value="Fn3_like"/>
    <property type="match status" value="1"/>
</dbReference>
<dbReference type="InterPro" id="IPR001764">
    <property type="entry name" value="Glyco_hydro_3_N"/>
</dbReference>
<dbReference type="InterPro" id="IPR026891">
    <property type="entry name" value="Fn3-like"/>
</dbReference>
<evidence type="ECO:0000256" key="1">
    <source>
        <dbReference type="ARBA" id="ARBA00000448"/>
    </source>
</evidence>
<dbReference type="InterPro" id="IPR017853">
    <property type="entry name" value="GH"/>
</dbReference>
<evidence type="ECO:0000256" key="5">
    <source>
        <dbReference type="ARBA" id="ARBA00022801"/>
    </source>
</evidence>
<evidence type="ECO:0000256" key="3">
    <source>
        <dbReference type="ARBA" id="ARBA00012744"/>
    </source>
</evidence>
<evidence type="ECO:0000313" key="11">
    <source>
        <dbReference type="Proteomes" id="UP000295455"/>
    </source>
</evidence>
<dbReference type="Pfam" id="PF00933">
    <property type="entry name" value="Glyco_hydro_3"/>
    <property type="match status" value="1"/>
</dbReference>
<evidence type="ECO:0000259" key="9">
    <source>
        <dbReference type="SMART" id="SM01217"/>
    </source>
</evidence>
<protein>
    <recommendedName>
        <fullName evidence="3">beta-glucosidase</fullName>
        <ecNumber evidence="3">3.2.1.21</ecNumber>
    </recommendedName>
</protein>
<proteinExistence type="inferred from homology"/>
<dbReference type="Pfam" id="PF14310">
    <property type="entry name" value="Fn3-like"/>
    <property type="match status" value="1"/>
</dbReference>
<evidence type="ECO:0000256" key="7">
    <source>
        <dbReference type="RuleBase" id="RU361161"/>
    </source>
</evidence>
<dbReference type="PROSITE" id="PS00775">
    <property type="entry name" value="GLYCOSYL_HYDROL_F3"/>
    <property type="match status" value="1"/>
</dbReference>
<dbReference type="AlphaFoldDB" id="A0A4R1RLY4"/>
<dbReference type="PRINTS" id="PR00133">
    <property type="entry name" value="GLHYDRLASE3"/>
</dbReference>
<dbReference type="Gene3D" id="3.20.20.300">
    <property type="entry name" value="Glycoside hydrolase, family 3, N-terminal domain"/>
    <property type="match status" value="1"/>
</dbReference>
<dbReference type="NCBIfam" id="NF011678">
    <property type="entry name" value="PRK15098.1"/>
    <property type="match status" value="1"/>
</dbReference>
<dbReference type="Pfam" id="PF01915">
    <property type="entry name" value="Glyco_hydro_3_C"/>
    <property type="match status" value="1"/>
</dbReference>
<dbReference type="Proteomes" id="UP000295455">
    <property type="component" value="Unassembled WGS sequence"/>
</dbReference>
<dbReference type="GO" id="GO:0009251">
    <property type="term" value="P:glucan catabolic process"/>
    <property type="evidence" value="ECO:0007669"/>
    <property type="project" value="TreeGrafter"/>
</dbReference>
<evidence type="ECO:0000256" key="8">
    <source>
        <dbReference type="SAM" id="Phobius"/>
    </source>
</evidence>
<evidence type="ECO:0000256" key="4">
    <source>
        <dbReference type="ARBA" id="ARBA00022729"/>
    </source>
</evidence>
<gene>
    <name evidence="10" type="ORF">EV196_103220</name>
</gene>
<name>A0A4R1RLY4_9FLAO</name>
<dbReference type="InterPro" id="IPR002772">
    <property type="entry name" value="Glyco_hydro_3_C"/>
</dbReference>
<evidence type="ECO:0000256" key="6">
    <source>
        <dbReference type="ARBA" id="ARBA00023295"/>
    </source>
</evidence>
<dbReference type="Gene3D" id="2.60.40.10">
    <property type="entry name" value="Immunoglobulins"/>
    <property type="match status" value="1"/>
</dbReference>
<keyword evidence="8" id="KW-0472">Membrane</keyword>
<dbReference type="FunFam" id="2.60.40.10:FF:000495">
    <property type="entry name" value="Periplasmic beta-glucosidase"/>
    <property type="match status" value="1"/>
</dbReference>
<keyword evidence="6 7" id="KW-0326">Glycosidase</keyword>
<keyword evidence="5 7" id="KW-0378">Hydrolase</keyword>
<dbReference type="PANTHER" id="PTHR30620:SF16">
    <property type="entry name" value="LYSOSOMAL BETA GLUCOSIDASE"/>
    <property type="match status" value="1"/>
</dbReference>
<dbReference type="Gene3D" id="3.40.50.1700">
    <property type="entry name" value="Glycoside hydrolase family 3 C-terminal domain"/>
    <property type="match status" value="1"/>
</dbReference>
<feature type="domain" description="Fibronectin type III-like" evidence="9">
    <location>
        <begin position="707"/>
        <end position="776"/>
    </location>
</feature>
<evidence type="ECO:0000313" key="10">
    <source>
        <dbReference type="EMBL" id="TCL66802.1"/>
    </source>
</evidence>
<comment type="similarity">
    <text evidence="2 7">Belongs to the glycosyl hydrolase 3 family.</text>
</comment>
<dbReference type="FunFam" id="3.20.20.300:FF:000005">
    <property type="entry name" value="Periplasmic beta-glucosidase"/>
    <property type="match status" value="1"/>
</dbReference>
<comment type="catalytic activity">
    <reaction evidence="1">
        <text>Hydrolysis of terminal, non-reducing beta-D-glucosyl residues with release of beta-D-glucose.</text>
        <dbReference type="EC" id="3.2.1.21"/>
    </reaction>
</comment>
<dbReference type="EC" id="3.2.1.21" evidence="3"/>
<keyword evidence="11" id="KW-1185">Reference proteome</keyword>